<feature type="transmembrane region" description="Helical" evidence="1">
    <location>
        <begin position="36"/>
        <end position="61"/>
    </location>
</feature>
<keyword evidence="1" id="KW-0812">Transmembrane</keyword>
<keyword evidence="3" id="KW-1185">Reference proteome</keyword>
<keyword evidence="1" id="KW-0472">Membrane</keyword>
<evidence type="ECO:0000313" key="3">
    <source>
        <dbReference type="Proteomes" id="UP001054945"/>
    </source>
</evidence>
<accession>A0AAV4RVA5</accession>
<name>A0AAV4RVA5_CAEEX</name>
<sequence length="96" mass="11194">MSAVREGTRVSFAPWNAALPNVAKYYQLRKLSSINIFFRSAFGFLGFMMIIGSSIDLYMLISKEKFIHELQFEFCWLFLSYRILRNSSTQSLPLTH</sequence>
<gene>
    <name evidence="2" type="ORF">CEXT_654421</name>
</gene>
<protein>
    <submittedName>
        <fullName evidence="2">Uncharacterized protein</fullName>
    </submittedName>
</protein>
<proteinExistence type="predicted"/>
<organism evidence="2 3">
    <name type="scientific">Caerostris extrusa</name>
    <name type="common">Bark spider</name>
    <name type="synonym">Caerostris bankana</name>
    <dbReference type="NCBI Taxonomy" id="172846"/>
    <lineage>
        <taxon>Eukaryota</taxon>
        <taxon>Metazoa</taxon>
        <taxon>Ecdysozoa</taxon>
        <taxon>Arthropoda</taxon>
        <taxon>Chelicerata</taxon>
        <taxon>Arachnida</taxon>
        <taxon>Araneae</taxon>
        <taxon>Araneomorphae</taxon>
        <taxon>Entelegynae</taxon>
        <taxon>Araneoidea</taxon>
        <taxon>Araneidae</taxon>
        <taxon>Caerostris</taxon>
    </lineage>
</organism>
<dbReference type="AlphaFoldDB" id="A0AAV4RVA5"/>
<dbReference type="EMBL" id="BPLR01008431">
    <property type="protein sequence ID" value="GIY24609.1"/>
    <property type="molecule type" value="Genomic_DNA"/>
</dbReference>
<comment type="caution">
    <text evidence="2">The sequence shown here is derived from an EMBL/GenBank/DDBJ whole genome shotgun (WGS) entry which is preliminary data.</text>
</comment>
<evidence type="ECO:0000256" key="1">
    <source>
        <dbReference type="SAM" id="Phobius"/>
    </source>
</evidence>
<keyword evidence="1" id="KW-1133">Transmembrane helix</keyword>
<evidence type="ECO:0000313" key="2">
    <source>
        <dbReference type="EMBL" id="GIY24609.1"/>
    </source>
</evidence>
<reference evidence="2 3" key="1">
    <citation type="submission" date="2021-06" db="EMBL/GenBank/DDBJ databases">
        <title>Caerostris extrusa draft genome.</title>
        <authorList>
            <person name="Kono N."/>
            <person name="Arakawa K."/>
        </authorList>
    </citation>
    <scope>NUCLEOTIDE SEQUENCE [LARGE SCALE GENOMIC DNA]</scope>
</reference>
<dbReference type="Proteomes" id="UP001054945">
    <property type="component" value="Unassembled WGS sequence"/>
</dbReference>